<dbReference type="InterPro" id="IPR020612">
    <property type="entry name" value="Methylthiotransferase_CS"/>
</dbReference>
<evidence type="ECO:0000259" key="2">
    <source>
        <dbReference type="PROSITE" id="PS51918"/>
    </source>
</evidence>
<reference evidence="3" key="1">
    <citation type="submission" date="2021-12" db="EMBL/GenBank/DDBJ databases">
        <title>Prevalence of phenicol resistance gene fexA in Campylobacter isolated from poultry supply chain.</title>
        <authorList>
            <person name="Tang B."/>
            <person name="Zheng X."/>
            <person name="Lin J."/>
            <person name="Lin R."/>
            <person name="Yang H."/>
            <person name="Shen Z."/>
            <person name="Xia F."/>
        </authorList>
    </citation>
    <scope>NUCLEOTIDE SEQUENCE</scope>
    <source>
        <strain evidence="3">CJHN2011004</strain>
    </source>
</reference>
<dbReference type="Gene3D" id="3.80.30.20">
    <property type="entry name" value="tm_1862 like domain"/>
    <property type="match status" value="1"/>
</dbReference>
<evidence type="ECO:0000256" key="1">
    <source>
        <dbReference type="ARBA" id="ARBA00001966"/>
    </source>
</evidence>
<evidence type="ECO:0000313" key="4">
    <source>
        <dbReference type="Proteomes" id="UP001199644"/>
    </source>
</evidence>
<dbReference type="PANTHER" id="PTHR43020:SF2">
    <property type="entry name" value="MITOCHONDRIAL TRNA METHYLTHIOTRANSFERASE CDK5RAP1"/>
    <property type="match status" value="1"/>
</dbReference>
<comment type="cofactor">
    <cofactor evidence="1">
        <name>[4Fe-4S] cluster</name>
        <dbReference type="ChEBI" id="CHEBI:49883"/>
    </cofactor>
</comment>
<dbReference type="PROSITE" id="PS51918">
    <property type="entry name" value="RADICAL_SAM"/>
    <property type="match status" value="1"/>
</dbReference>
<dbReference type="GO" id="GO:0005829">
    <property type="term" value="C:cytosol"/>
    <property type="evidence" value="ECO:0007669"/>
    <property type="project" value="TreeGrafter"/>
</dbReference>
<dbReference type="InterPro" id="IPR058240">
    <property type="entry name" value="rSAM_sf"/>
</dbReference>
<dbReference type="RefSeq" id="WP_240381485.1">
    <property type="nucleotide sequence ID" value="NZ_JAJUOL010000130.1"/>
</dbReference>
<dbReference type="SUPFAM" id="SSF102114">
    <property type="entry name" value="Radical SAM enzymes"/>
    <property type="match status" value="1"/>
</dbReference>
<feature type="domain" description="Radical SAM core" evidence="2">
    <location>
        <begin position="4"/>
        <end position="107"/>
    </location>
</feature>
<gene>
    <name evidence="3" type="ORF">LZC39_10275</name>
</gene>
<dbReference type="SFLD" id="SFLDS00029">
    <property type="entry name" value="Radical_SAM"/>
    <property type="match status" value="1"/>
</dbReference>
<dbReference type="Pfam" id="PF04055">
    <property type="entry name" value="Radical_SAM"/>
    <property type="match status" value="1"/>
</dbReference>
<sequence>VCEYENHTKAFVKIQEGCDFACSYCIIPSVRGKSRSVDEQALLRQVEILGANGYSEVVLTGTNIGSYGLKNGTTLGKLLQKMGQISGIKRIRLGSLEPAQIDESFLE</sequence>
<dbReference type="InterPro" id="IPR023404">
    <property type="entry name" value="rSAM_horseshoe"/>
</dbReference>
<proteinExistence type="predicted"/>
<dbReference type="PROSITE" id="PS01278">
    <property type="entry name" value="MTTASE_RADICAL"/>
    <property type="match status" value="1"/>
</dbReference>
<dbReference type="PANTHER" id="PTHR43020">
    <property type="entry name" value="CDK5 REGULATORY SUBUNIT-ASSOCIATED PROTEIN 1"/>
    <property type="match status" value="1"/>
</dbReference>
<dbReference type="InterPro" id="IPR007197">
    <property type="entry name" value="rSAM"/>
</dbReference>
<organism evidence="3 4">
    <name type="scientific">Campylobacter jejuni</name>
    <dbReference type="NCBI Taxonomy" id="197"/>
    <lineage>
        <taxon>Bacteria</taxon>
        <taxon>Pseudomonadati</taxon>
        <taxon>Campylobacterota</taxon>
        <taxon>Epsilonproteobacteria</taxon>
        <taxon>Campylobacterales</taxon>
        <taxon>Campylobacteraceae</taxon>
        <taxon>Campylobacter</taxon>
    </lineage>
</organism>
<dbReference type="AlphaFoldDB" id="A0AAW5EIF8"/>
<name>A0AAW5EIF8_CAMJU</name>
<dbReference type="GO" id="GO:0051539">
    <property type="term" value="F:4 iron, 4 sulfur cluster binding"/>
    <property type="evidence" value="ECO:0007669"/>
    <property type="project" value="InterPro"/>
</dbReference>
<evidence type="ECO:0000313" key="3">
    <source>
        <dbReference type="EMBL" id="MCH3852478.1"/>
    </source>
</evidence>
<dbReference type="Proteomes" id="UP001199644">
    <property type="component" value="Unassembled WGS sequence"/>
</dbReference>
<dbReference type="GO" id="GO:0035597">
    <property type="term" value="F:tRNA-2-methylthio-N(6)-dimethylallyladenosine(37) synthase activity"/>
    <property type="evidence" value="ECO:0007669"/>
    <property type="project" value="TreeGrafter"/>
</dbReference>
<feature type="non-terminal residue" evidence="3">
    <location>
        <position position="107"/>
    </location>
</feature>
<protein>
    <submittedName>
        <fullName evidence="3">Radical SAM protein</fullName>
    </submittedName>
</protein>
<comment type="caution">
    <text evidence="3">The sequence shown here is derived from an EMBL/GenBank/DDBJ whole genome shotgun (WGS) entry which is preliminary data.</text>
</comment>
<accession>A0AAW5EIF8</accession>
<dbReference type="EMBL" id="JAJUOL010000130">
    <property type="protein sequence ID" value="MCH3852478.1"/>
    <property type="molecule type" value="Genomic_DNA"/>
</dbReference>
<feature type="non-terminal residue" evidence="3">
    <location>
        <position position="1"/>
    </location>
</feature>